<dbReference type="EMBL" id="JAUJLE010000043">
    <property type="protein sequence ID" value="KAK0998294.1"/>
    <property type="molecule type" value="Genomic_DNA"/>
</dbReference>
<evidence type="ECO:0000313" key="2">
    <source>
        <dbReference type="Proteomes" id="UP001175353"/>
    </source>
</evidence>
<evidence type="ECO:0000313" key="1">
    <source>
        <dbReference type="EMBL" id="KAK0998294.1"/>
    </source>
</evidence>
<organism evidence="1 2">
    <name type="scientific">Friedmanniomyces endolithicus</name>
    <dbReference type="NCBI Taxonomy" id="329885"/>
    <lineage>
        <taxon>Eukaryota</taxon>
        <taxon>Fungi</taxon>
        <taxon>Dikarya</taxon>
        <taxon>Ascomycota</taxon>
        <taxon>Pezizomycotina</taxon>
        <taxon>Dothideomycetes</taxon>
        <taxon>Dothideomycetidae</taxon>
        <taxon>Mycosphaerellales</taxon>
        <taxon>Teratosphaeriaceae</taxon>
        <taxon>Friedmanniomyces</taxon>
    </lineage>
</organism>
<protein>
    <submittedName>
        <fullName evidence="1">Anaphase-promoting complex subunit 1</fullName>
    </submittedName>
</protein>
<keyword evidence="2" id="KW-1185">Reference proteome</keyword>
<sequence length="178" mass="19706">VTTEDPAYWRVTLDFERNSQHLKAFRENQTVSVRRCPAGEAHNSVFNSTLAALNDSQISLAASSIGGDLWQSVFSLPALRGLDKADVELILSPDVHSSINTDERTTVVDDRLVLGNAAAATMSRGGRDDLRNLRVLLAWAEKAREDKVGEVRWLGSEVLEALRGRVEERMRMVSGTEE</sequence>
<proteinExistence type="predicted"/>
<comment type="caution">
    <text evidence="1">The sequence shown here is derived from an EMBL/GenBank/DDBJ whole genome shotgun (WGS) entry which is preliminary data.</text>
</comment>
<reference evidence="1" key="1">
    <citation type="submission" date="2023-06" db="EMBL/GenBank/DDBJ databases">
        <title>Black Yeasts Isolated from many extreme environments.</title>
        <authorList>
            <person name="Coleine C."/>
            <person name="Stajich J.E."/>
            <person name="Selbmann L."/>
        </authorList>
    </citation>
    <scope>NUCLEOTIDE SEQUENCE</scope>
    <source>
        <strain evidence="1">CCFEE 5200</strain>
    </source>
</reference>
<name>A0AAN6KTL4_9PEZI</name>
<accession>A0AAN6KTL4</accession>
<feature type="non-terminal residue" evidence="1">
    <location>
        <position position="1"/>
    </location>
</feature>
<dbReference type="AlphaFoldDB" id="A0AAN6KTL4"/>
<dbReference type="Proteomes" id="UP001175353">
    <property type="component" value="Unassembled WGS sequence"/>
</dbReference>
<gene>
    <name evidence="1" type="primary">APC1_1</name>
    <name evidence="1" type="ORF">LTR91_006434</name>
</gene>